<organism evidence="1 2">
    <name type="scientific">Romanomermis culicivorax</name>
    <name type="common">Nematode worm</name>
    <dbReference type="NCBI Taxonomy" id="13658"/>
    <lineage>
        <taxon>Eukaryota</taxon>
        <taxon>Metazoa</taxon>
        <taxon>Ecdysozoa</taxon>
        <taxon>Nematoda</taxon>
        <taxon>Enoplea</taxon>
        <taxon>Dorylaimia</taxon>
        <taxon>Mermithida</taxon>
        <taxon>Mermithoidea</taxon>
        <taxon>Mermithidae</taxon>
        <taxon>Romanomermis</taxon>
    </lineage>
</organism>
<keyword evidence="1" id="KW-1185">Reference proteome</keyword>
<dbReference type="AlphaFoldDB" id="A0A915IDQ7"/>
<evidence type="ECO:0000313" key="2">
    <source>
        <dbReference type="WBParaSite" id="nRc.2.0.1.t12315-RA"/>
    </source>
</evidence>
<dbReference type="Proteomes" id="UP000887565">
    <property type="component" value="Unplaced"/>
</dbReference>
<reference evidence="2" key="1">
    <citation type="submission" date="2022-11" db="UniProtKB">
        <authorList>
            <consortium name="WormBaseParasite"/>
        </authorList>
    </citation>
    <scope>IDENTIFICATION</scope>
</reference>
<name>A0A915IDQ7_ROMCU</name>
<protein>
    <submittedName>
        <fullName evidence="2">Uncharacterized protein</fullName>
    </submittedName>
</protein>
<accession>A0A915IDQ7</accession>
<dbReference type="WBParaSite" id="nRc.2.0.1.t12315-RA">
    <property type="protein sequence ID" value="nRc.2.0.1.t12315-RA"/>
    <property type="gene ID" value="nRc.2.0.1.g12315"/>
</dbReference>
<proteinExistence type="predicted"/>
<evidence type="ECO:0000313" key="1">
    <source>
        <dbReference type="Proteomes" id="UP000887565"/>
    </source>
</evidence>
<sequence>MNEHDYGCRFKQEHAQLERLDGNHYTFFCLYFYGDFPTYNDERLKHGELYKNYTEDYGYSK</sequence>